<dbReference type="RefSeq" id="WP_132287391.1">
    <property type="nucleotide sequence ID" value="NZ_SMFU01000007.1"/>
</dbReference>
<protein>
    <recommendedName>
        <fullName evidence="4">B box-type domain-containing protein</fullName>
    </recommendedName>
</protein>
<evidence type="ECO:0000313" key="3">
    <source>
        <dbReference type="Proteomes" id="UP000294546"/>
    </source>
</evidence>
<proteinExistence type="predicted"/>
<dbReference type="Proteomes" id="UP000294546">
    <property type="component" value="Unassembled WGS sequence"/>
</dbReference>
<gene>
    <name evidence="2" type="ORF">CLV83_0645</name>
</gene>
<keyword evidence="3" id="KW-1185">Reference proteome</keyword>
<dbReference type="Gene3D" id="1.25.40.10">
    <property type="entry name" value="Tetratricopeptide repeat domain"/>
    <property type="match status" value="1"/>
</dbReference>
<feature type="transmembrane region" description="Helical" evidence="1">
    <location>
        <begin position="95"/>
        <end position="116"/>
    </location>
</feature>
<dbReference type="InterPro" id="IPR011990">
    <property type="entry name" value="TPR-like_helical_dom_sf"/>
</dbReference>
<feature type="transmembrane region" description="Helical" evidence="1">
    <location>
        <begin position="137"/>
        <end position="158"/>
    </location>
</feature>
<feature type="transmembrane region" description="Helical" evidence="1">
    <location>
        <begin position="164"/>
        <end position="186"/>
    </location>
</feature>
<reference evidence="2 3" key="1">
    <citation type="submission" date="2019-03" db="EMBL/GenBank/DDBJ databases">
        <title>Genomic Encyclopedia of Archaeal and Bacterial Type Strains, Phase II (KMG-II): from individual species to whole genera.</title>
        <authorList>
            <person name="Goeker M."/>
        </authorList>
    </citation>
    <scope>NUCLEOTIDE SEQUENCE [LARGE SCALE GENOMIC DNA]</scope>
    <source>
        <strain evidence="2 3">DSM 27697</strain>
    </source>
</reference>
<keyword evidence="1" id="KW-1133">Transmembrane helix</keyword>
<feature type="transmembrane region" description="Helical" evidence="1">
    <location>
        <begin position="69"/>
        <end position="89"/>
    </location>
</feature>
<feature type="transmembrane region" description="Helical" evidence="1">
    <location>
        <begin position="207"/>
        <end position="231"/>
    </location>
</feature>
<comment type="caution">
    <text evidence="2">The sequence shown here is derived from an EMBL/GenBank/DDBJ whole genome shotgun (WGS) entry which is preliminary data.</text>
</comment>
<evidence type="ECO:0008006" key="4">
    <source>
        <dbReference type="Google" id="ProtNLM"/>
    </source>
</evidence>
<dbReference type="AlphaFoldDB" id="A0A4R1GKF5"/>
<evidence type="ECO:0000256" key="1">
    <source>
        <dbReference type="SAM" id="Phobius"/>
    </source>
</evidence>
<organism evidence="2 3">
    <name type="scientific">Marinobacterium mangrovicola</name>
    <dbReference type="NCBI Taxonomy" id="1476959"/>
    <lineage>
        <taxon>Bacteria</taxon>
        <taxon>Pseudomonadati</taxon>
        <taxon>Pseudomonadota</taxon>
        <taxon>Gammaproteobacteria</taxon>
        <taxon>Oceanospirillales</taxon>
        <taxon>Oceanospirillaceae</taxon>
        <taxon>Marinobacterium</taxon>
    </lineage>
</organism>
<dbReference type="EMBL" id="SMFU01000007">
    <property type="protein sequence ID" value="TCK08558.1"/>
    <property type="molecule type" value="Genomic_DNA"/>
</dbReference>
<sequence>MESCKYHLDTPPNFSCDECQENFCTQCVDHSMAGEARCFQCGARLRVRVTADSIEPLSKRLKGAFRYPLHLNAVAFIIGLSVVTTLLSALPIGGLLQFIALLFCSGLAINYSFLCLKATSVGHMEPPGLGEAVEGSFSILIRLFAVFFLIAMSFNYLGQFMGPVTAVLSIITLVVVMPAVLMCFAMKDHIMEALNPVNVVGLIRKTGWPYWVLVLFLFIMLSSVSLLSGLIGNEQHALSAIVQSSISSYYLMVEFHLMGYLLYQHQEKLGLASDDIEEKLLQLQSPEKVALAHVNFCLKEGDYERVETILQDAISADPKNTRLWQRYFDVLCKLEDRVRLQKVADRYFHHLLDSAQTFRMLRDVKKLRSLIPDYMPEYAHLRFHLANEYYNSGDARAAVQLLGGMHRRFPDYAKLVEAYGLMKQALEALPGMEAQVSKCESLLVHLQRQ</sequence>
<keyword evidence="1" id="KW-0472">Membrane</keyword>
<name>A0A4R1GKF5_9GAMM</name>
<accession>A0A4R1GKF5</accession>
<keyword evidence="1" id="KW-0812">Transmembrane</keyword>
<dbReference type="OrthoDB" id="5698243at2"/>
<dbReference type="SUPFAM" id="SSF48452">
    <property type="entry name" value="TPR-like"/>
    <property type="match status" value="1"/>
</dbReference>
<evidence type="ECO:0000313" key="2">
    <source>
        <dbReference type="EMBL" id="TCK08558.1"/>
    </source>
</evidence>